<dbReference type="GeneID" id="100368884"/>
<dbReference type="PANTHER" id="PTHR11266:SF80">
    <property type="entry name" value="PEROXISOMAL MEMBRANE PROTEIN 2"/>
    <property type="match status" value="1"/>
</dbReference>
<feature type="transmembrane region" description="Helical" evidence="6">
    <location>
        <begin position="70"/>
        <end position="90"/>
    </location>
</feature>
<keyword evidence="7" id="KW-1185">Reference proteome</keyword>
<evidence type="ECO:0000313" key="8">
    <source>
        <dbReference type="RefSeq" id="XP_002734981.1"/>
    </source>
</evidence>
<protein>
    <submittedName>
        <fullName evidence="8">Peroxisomal membrane protein 2-like</fullName>
    </submittedName>
</protein>
<dbReference type="PANTHER" id="PTHR11266">
    <property type="entry name" value="PEROXISOMAL MEMBRANE PROTEIN 2, PXMP2 MPV17"/>
    <property type="match status" value="1"/>
</dbReference>
<comment type="subcellular location">
    <subcellularLocation>
        <location evidence="1">Membrane</location>
        <topology evidence="1">Multi-pass membrane protein</topology>
    </subcellularLocation>
</comment>
<evidence type="ECO:0000256" key="4">
    <source>
        <dbReference type="ARBA" id="ARBA00022989"/>
    </source>
</evidence>
<keyword evidence="4 6" id="KW-1133">Transmembrane helix</keyword>
<dbReference type="Proteomes" id="UP000694865">
    <property type="component" value="Unplaced"/>
</dbReference>
<keyword evidence="5 6" id="KW-0472">Membrane</keyword>
<comment type="similarity">
    <text evidence="2 6">Belongs to the peroxisomal membrane protein PXMP2/4 family.</text>
</comment>
<gene>
    <name evidence="8" type="primary">LOC100368884</name>
</gene>
<dbReference type="InterPro" id="IPR007248">
    <property type="entry name" value="Mpv17_PMP22"/>
</dbReference>
<feature type="transmembrane region" description="Helical" evidence="6">
    <location>
        <begin position="173"/>
        <end position="191"/>
    </location>
</feature>
<feature type="transmembrane region" description="Helical" evidence="6">
    <location>
        <begin position="110"/>
        <end position="131"/>
    </location>
</feature>
<name>A0ABM0GQB8_SACKO</name>
<reference evidence="8" key="1">
    <citation type="submission" date="2025-08" db="UniProtKB">
        <authorList>
            <consortium name="RefSeq"/>
        </authorList>
    </citation>
    <scope>IDENTIFICATION</scope>
    <source>
        <tissue evidence="8">Testes</tissue>
    </source>
</reference>
<proteinExistence type="inferred from homology"/>
<evidence type="ECO:0000256" key="6">
    <source>
        <dbReference type="RuleBase" id="RU363053"/>
    </source>
</evidence>
<sequence>MNGSSSTRKADDPLIQKLITEYLRLLQSRPVLTKAVTSAIISALGDIIAQKIVSSRGPSHLPYTGIHWRSVAAISTFGFVVSGPVIHHIYHLLDTLVTKDTSYAGIKRVLIDRLIFAPPYLLLFFYVVSILEGKGHVASVKKIKETFLTALLMNWKIWTPLQYININYIPRQYRVLFGNAVALGWTIYLASKKR</sequence>
<organism evidence="7 8">
    <name type="scientific">Saccoglossus kowalevskii</name>
    <name type="common">Acorn worm</name>
    <dbReference type="NCBI Taxonomy" id="10224"/>
    <lineage>
        <taxon>Eukaryota</taxon>
        <taxon>Metazoa</taxon>
        <taxon>Hemichordata</taxon>
        <taxon>Enteropneusta</taxon>
        <taxon>Harrimaniidae</taxon>
        <taxon>Saccoglossus</taxon>
    </lineage>
</organism>
<evidence type="ECO:0000256" key="1">
    <source>
        <dbReference type="ARBA" id="ARBA00004141"/>
    </source>
</evidence>
<keyword evidence="3 6" id="KW-0812">Transmembrane</keyword>
<evidence type="ECO:0000313" key="7">
    <source>
        <dbReference type="Proteomes" id="UP000694865"/>
    </source>
</evidence>
<evidence type="ECO:0000256" key="2">
    <source>
        <dbReference type="ARBA" id="ARBA00006824"/>
    </source>
</evidence>
<accession>A0ABM0GQB8</accession>
<evidence type="ECO:0000256" key="3">
    <source>
        <dbReference type="ARBA" id="ARBA00022692"/>
    </source>
</evidence>
<dbReference type="RefSeq" id="XP_002734981.1">
    <property type="nucleotide sequence ID" value="XM_002734935.2"/>
</dbReference>
<evidence type="ECO:0000256" key="5">
    <source>
        <dbReference type="ARBA" id="ARBA00023136"/>
    </source>
</evidence>
<dbReference type="Pfam" id="PF04117">
    <property type="entry name" value="Mpv17_PMP22"/>
    <property type="match status" value="1"/>
</dbReference>